<gene>
    <name evidence="2" type="ORF">TorRG33x02_183910</name>
</gene>
<dbReference type="EMBL" id="JXTC01000142">
    <property type="protein sequence ID" value="PON85782.1"/>
    <property type="molecule type" value="Genomic_DNA"/>
</dbReference>
<dbReference type="InParanoid" id="A0A2P5EJW6"/>
<dbReference type="OrthoDB" id="10385519at2759"/>
<dbReference type="GO" id="GO:0003676">
    <property type="term" value="F:nucleic acid binding"/>
    <property type="evidence" value="ECO:0007669"/>
    <property type="project" value="InterPro"/>
</dbReference>
<name>A0A2P5EJW6_TREOI</name>
<feature type="domain" description="RNase H type-1" evidence="1">
    <location>
        <begin position="15"/>
        <end position="89"/>
    </location>
</feature>
<dbReference type="AlphaFoldDB" id="A0A2P5EJW6"/>
<evidence type="ECO:0000313" key="3">
    <source>
        <dbReference type="Proteomes" id="UP000237000"/>
    </source>
</evidence>
<sequence>MPFIFSYDWSLAAQLAIQLAKKLNLNYVIFKNNSKQVIQSLHQRMKDGPWEISNVIFGCKHLLKSLPVWNASAVTRLSNCLAHNLATWAHFSSIFGSLDFSLVPVEVLTNMYYWSPNSCIVLV</sequence>
<dbReference type="Proteomes" id="UP000237000">
    <property type="component" value="Unassembled WGS sequence"/>
</dbReference>
<comment type="caution">
    <text evidence="2">The sequence shown here is derived from an EMBL/GenBank/DDBJ whole genome shotgun (WGS) entry which is preliminary data.</text>
</comment>
<organism evidence="2 3">
    <name type="scientific">Trema orientale</name>
    <name type="common">Charcoal tree</name>
    <name type="synonym">Celtis orientalis</name>
    <dbReference type="NCBI Taxonomy" id="63057"/>
    <lineage>
        <taxon>Eukaryota</taxon>
        <taxon>Viridiplantae</taxon>
        <taxon>Streptophyta</taxon>
        <taxon>Embryophyta</taxon>
        <taxon>Tracheophyta</taxon>
        <taxon>Spermatophyta</taxon>
        <taxon>Magnoliopsida</taxon>
        <taxon>eudicotyledons</taxon>
        <taxon>Gunneridae</taxon>
        <taxon>Pentapetalae</taxon>
        <taxon>rosids</taxon>
        <taxon>fabids</taxon>
        <taxon>Rosales</taxon>
        <taxon>Cannabaceae</taxon>
        <taxon>Trema</taxon>
    </lineage>
</organism>
<dbReference type="Pfam" id="PF13456">
    <property type="entry name" value="RVT_3"/>
    <property type="match status" value="1"/>
</dbReference>
<dbReference type="InterPro" id="IPR002156">
    <property type="entry name" value="RNaseH_domain"/>
</dbReference>
<evidence type="ECO:0000313" key="2">
    <source>
        <dbReference type="EMBL" id="PON85782.1"/>
    </source>
</evidence>
<dbReference type="InterPro" id="IPR036397">
    <property type="entry name" value="RNaseH_sf"/>
</dbReference>
<proteinExistence type="predicted"/>
<evidence type="ECO:0000259" key="1">
    <source>
        <dbReference type="Pfam" id="PF13456"/>
    </source>
</evidence>
<keyword evidence="3" id="KW-1185">Reference proteome</keyword>
<dbReference type="Gene3D" id="3.30.420.10">
    <property type="entry name" value="Ribonuclease H-like superfamily/Ribonuclease H"/>
    <property type="match status" value="1"/>
</dbReference>
<accession>A0A2P5EJW6</accession>
<dbReference type="GO" id="GO:0004523">
    <property type="term" value="F:RNA-DNA hybrid ribonuclease activity"/>
    <property type="evidence" value="ECO:0007669"/>
    <property type="project" value="InterPro"/>
</dbReference>
<reference evidence="3" key="1">
    <citation type="submission" date="2016-06" db="EMBL/GenBank/DDBJ databases">
        <title>Parallel loss of symbiosis genes in relatives of nitrogen-fixing non-legume Parasponia.</title>
        <authorList>
            <person name="Van Velzen R."/>
            <person name="Holmer R."/>
            <person name="Bu F."/>
            <person name="Rutten L."/>
            <person name="Van Zeijl A."/>
            <person name="Liu W."/>
            <person name="Santuari L."/>
            <person name="Cao Q."/>
            <person name="Sharma T."/>
            <person name="Shen D."/>
            <person name="Roswanjaya Y."/>
            <person name="Wardhani T."/>
            <person name="Kalhor M.S."/>
            <person name="Jansen J."/>
            <person name="Van den Hoogen J."/>
            <person name="Gungor B."/>
            <person name="Hartog M."/>
            <person name="Hontelez J."/>
            <person name="Verver J."/>
            <person name="Yang W.-C."/>
            <person name="Schijlen E."/>
            <person name="Repin R."/>
            <person name="Schilthuizen M."/>
            <person name="Schranz E."/>
            <person name="Heidstra R."/>
            <person name="Miyata K."/>
            <person name="Fedorova E."/>
            <person name="Kohlen W."/>
            <person name="Bisseling T."/>
            <person name="Smit S."/>
            <person name="Geurts R."/>
        </authorList>
    </citation>
    <scope>NUCLEOTIDE SEQUENCE [LARGE SCALE GENOMIC DNA]</scope>
    <source>
        <strain evidence="3">cv. RG33-2</strain>
    </source>
</reference>
<protein>
    <recommendedName>
        <fullName evidence="1">RNase H type-1 domain-containing protein</fullName>
    </recommendedName>
</protein>